<dbReference type="RefSeq" id="WP_133233803.1">
    <property type="nucleotide sequence ID" value="NZ_SMRT01000016.1"/>
</dbReference>
<dbReference type="InterPro" id="IPR020449">
    <property type="entry name" value="Tscrpt_reg_AraC-type_HTH"/>
</dbReference>
<dbReference type="Proteomes" id="UP000295636">
    <property type="component" value="Unassembled WGS sequence"/>
</dbReference>
<keyword evidence="6" id="KW-1185">Reference proteome</keyword>
<dbReference type="Gene3D" id="2.60.120.10">
    <property type="entry name" value="Jelly Rolls"/>
    <property type="match status" value="1"/>
</dbReference>
<dbReference type="SMART" id="SM00342">
    <property type="entry name" value="HTH_ARAC"/>
    <property type="match status" value="1"/>
</dbReference>
<dbReference type="Gene3D" id="1.10.10.60">
    <property type="entry name" value="Homeodomain-like"/>
    <property type="match status" value="2"/>
</dbReference>
<comment type="caution">
    <text evidence="5">The sequence shown here is derived from an EMBL/GenBank/DDBJ whole genome shotgun (WGS) entry which is preliminary data.</text>
</comment>
<feature type="domain" description="HTH araC/xylS-type" evidence="4">
    <location>
        <begin position="188"/>
        <end position="287"/>
    </location>
</feature>
<dbReference type="InterPro" id="IPR011051">
    <property type="entry name" value="RmlC_Cupin_sf"/>
</dbReference>
<dbReference type="OrthoDB" id="1975977at2"/>
<evidence type="ECO:0000313" key="5">
    <source>
        <dbReference type="EMBL" id="TDF93445.1"/>
    </source>
</evidence>
<proteinExistence type="predicted"/>
<dbReference type="PROSITE" id="PS01124">
    <property type="entry name" value="HTH_ARAC_FAMILY_2"/>
    <property type="match status" value="1"/>
</dbReference>
<dbReference type="Pfam" id="PF07883">
    <property type="entry name" value="Cupin_2"/>
    <property type="match status" value="1"/>
</dbReference>
<dbReference type="GO" id="GO:0043565">
    <property type="term" value="F:sequence-specific DNA binding"/>
    <property type="evidence" value="ECO:0007669"/>
    <property type="project" value="InterPro"/>
</dbReference>
<keyword evidence="2" id="KW-0238">DNA-binding</keyword>
<dbReference type="EMBL" id="SMRT01000016">
    <property type="protein sequence ID" value="TDF93445.1"/>
    <property type="molecule type" value="Genomic_DNA"/>
</dbReference>
<dbReference type="SUPFAM" id="SSF46689">
    <property type="entry name" value="Homeodomain-like"/>
    <property type="match status" value="2"/>
</dbReference>
<keyword evidence="1" id="KW-0805">Transcription regulation</keyword>
<evidence type="ECO:0000313" key="6">
    <source>
        <dbReference type="Proteomes" id="UP000295636"/>
    </source>
</evidence>
<dbReference type="PANTHER" id="PTHR43280:SF2">
    <property type="entry name" value="HTH-TYPE TRANSCRIPTIONAL REGULATOR EXSA"/>
    <property type="match status" value="1"/>
</dbReference>
<keyword evidence="3" id="KW-0804">Transcription</keyword>
<evidence type="ECO:0000256" key="1">
    <source>
        <dbReference type="ARBA" id="ARBA00023015"/>
    </source>
</evidence>
<gene>
    <name evidence="5" type="ORF">E1757_26270</name>
</gene>
<dbReference type="PANTHER" id="PTHR43280">
    <property type="entry name" value="ARAC-FAMILY TRANSCRIPTIONAL REGULATOR"/>
    <property type="match status" value="1"/>
</dbReference>
<reference evidence="5 6" key="1">
    <citation type="submission" date="2019-03" db="EMBL/GenBank/DDBJ databases">
        <title>This is whole genome sequence of Paenibacillus sp MS74 strain.</title>
        <authorList>
            <person name="Trinh H.N."/>
        </authorList>
    </citation>
    <scope>NUCLEOTIDE SEQUENCE [LARGE SCALE GENOMIC DNA]</scope>
    <source>
        <strain evidence="5 6">MS74</strain>
    </source>
</reference>
<sequence length="290" mass="33767">MQYLFQLSRVYNAVHLISIQHSSAEQGWEFPNHRHTILEFKYCIKGRIEHKINGKTYITNQGDSVIMKAGVYHQMKVLEDCEFFGFHFDMEMPTVYSIFQSIPDPFIPANLGGFIKQWVNQFMSDFGSDFSQLHHLPQTTVHYSVENNLKILKMHSSFVEFISSLAKFYYEPSQVLDDVVHSSHLYIAHQTAFELNNTEQYDLQIGEIALKLNVHRSHITNCFKEVYGVTPKQYLLQLRTQKAKQYLLETNLTVEDIADKLSFSSTAHFTKFFAKQTGSSPSHYRAKREM</sequence>
<dbReference type="GO" id="GO:0003700">
    <property type="term" value="F:DNA-binding transcription factor activity"/>
    <property type="evidence" value="ECO:0007669"/>
    <property type="project" value="InterPro"/>
</dbReference>
<accession>A0A4R5KFH9</accession>
<evidence type="ECO:0000259" key="4">
    <source>
        <dbReference type="PROSITE" id="PS01124"/>
    </source>
</evidence>
<dbReference type="InterPro" id="IPR009057">
    <property type="entry name" value="Homeodomain-like_sf"/>
</dbReference>
<evidence type="ECO:0000256" key="3">
    <source>
        <dbReference type="ARBA" id="ARBA00023163"/>
    </source>
</evidence>
<dbReference type="AlphaFoldDB" id="A0A4R5KFH9"/>
<evidence type="ECO:0000256" key="2">
    <source>
        <dbReference type="ARBA" id="ARBA00023125"/>
    </source>
</evidence>
<dbReference type="InterPro" id="IPR014710">
    <property type="entry name" value="RmlC-like_jellyroll"/>
</dbReference>
<dbReference type="PRINTS" id="PR00032">
    <property type="entry name" value="HTHARAC"/>
</dbReference>
<name>A0A4R5KFH9_9BACL</name>
<protein>
    <submittedName>
        <fullName evidence="5">AraC family transcriptional regulator</fullName>
    </submittedName>
</protein>
<dbReference type="InterPro" id="IPR018060">
    <property type="entry name" value="HTH_AraC"/>
</dbReference>
<dbReference type="SUPFAM" id="SSF51182">
    <property type="entry name" value="RmlC-like cupins"/>
    <property type="match status" value="1"/>
</dbReference>
<organism evidence="5 6">
    <name type="scientific">Paenibacillus piri</name>
    <dbReference type="NCBI Taxonomy" id="2547395"/>
    <lineage>
        <taxon>Bacteria</taxon>
        <taxon>Bacillati</taxon>
        <taxon>Bacillota</taxon>
        <taxon>Bacilli</taxon>
        <taxon>Bacillales</taxon>
        <taxon>Paenibacillaceae</taxon>
        <taxon>Paenibacillus</taxon>
    </lineage>
</organism>
<dbReference type="Pfam" id="PF12833">
    <property type="entry name" value="HTH_18"/>
    <property type="match status" value="1"/>
</dbReference>
<dbReference type="InterPro" id="IPR013096">
    <property type="entry name" value="Cupin_2"/>
</dbReference>